<proteinExistence type="predicted"/>
<comment type="caution">
    <text evidence="1">The sequence shown here is derived from an EMBL/GenBank/DDBJ whole genome shotgun (WGS) entry which is preliminary data.</text>
</comment>
<dbReference type="AlphaFoldDB" id="A0A835PW77"/>
<organism evidence="1 2">
    <name type="scientific">Vanilla planifolia</name>
    <name type="common">Vanilla</name>
    <dbReference type="NCBI Taxonomy" id="51239"/>
    <lineage>
        <taxon>Eukaryota</taxon>
        <taxon>Viridiplantae</taxon>
        <taxon>Streptophyta</taxon>
        <taxon>Embryophyta</taxon>
        <taxon>Tracheophyta</taxon>
        <taxon>Spermatophyta</taxon>
        <taxon>Magnoliopsida</taxon>
        <taxon>Liliopsida</taxon>
        <taxon>Asparagales</taxon>
        <taxon>Orchidaceae</taxon>
        <taxon>Vanilloideae</taxon>
        <taxon>Vanilleae</taxon>
        <taxon>Vanilla</taxon>
    </lineage>
</organism>
<dbReference type="Proteomes" id="UP000639772">
    <property type="component" value="Chromosome 12"/>
</dbReference>
<evidence type="ECO:0000313" key="1">
    <source>
        <dbReference type="EMBL" id="KAG0460108.1"/>
    </source>
</evidence>
<protein>
    <submittedName>
        <fullName evidence="1">Uncharacterized protein</fullName>
    </submittedName>
</protein>
<dbReference type="InterPro" id="IPR051861">
    <property type="entry name" value="NET_actin-binding_domain"/>
</dbReference>
<reference evidence="1 2" key="1">
    <citation type="journal article" date="2020" name="Nat. Food">
        <title>A phased Vanilla planifolia genome enables genetic improvement of flavour and production.</title>
        <authorList>
            <person name="Hasing T."/>
            <person name="Tang H."/>
            <person name="Brym M."/>
            <person name="Khazi F."/>
            <person name="Huang T."/>
            <person name="Chambers A.H."/>
        </authorList>
    </citation>
    <scope>NUCLEOTIDE SEQUENCE [LARGE SCALE GENOMIC DNA]</scope>
    <source>
        <tissue evidence="1">Leaf</tissue>
    </source>
</reference>
<name>A0A835PW77_VANPL</name>
<accession>A0A835PW77</accession>
<dbReference type="OrthoDB" id="10255522at2759"/>
<evidence type="ECO:0000313" key="2">
    <source>
        <dbReference type="Proteomes" id="UP000639772"/>
    </source>
</evidence>
<dbReference type="PANTHER" id="PTHR32258">
    <property type="entry name" value="PROTEIN NETWORKED 4A"/>
    <property type="match status" value="1"/>
</dbReference>
<dbReference type="EMBL" id="JADCNM010000012">
    <property type="protein sequence ID" value="KAG0460108.1"/>
    <property type="molecule type" value="Genomic_DNA"/>
</dbReference>
<sequence>MKDIELDQVSSSNVVSRIQSAESEDQMLKLWETAERECSNLASNGHEVLPSEEAVGGHLQHIDEKELGVDKQEISNEIKESQVEWKREVFERLNSASKKLSDIQTSVEKLKSKISKCRRHISSELDDILPKLKETEEQISQLFNVEGMLRRKVEDEYCEQSNNNEEVGVLQRSQDSEQARIIMEQIEKLEVELEKTHHVFLKIEKECVNTTTQRSIEFLEFY</sequence>
<dbReference type="PANTHER" id="PTHR32258:SF28">
    <property type="entry name" value="PROTEIN NETWORKED 3A-RELATED"/>
    <property type="match status" value="1"/>
</dbReference>
<gene>
    <name evidence="1" type="ORF">HPP92_023236</name>
</gene>